<dbReference type="EMBL" id="JANUCP010000002">
    <property type="protein sequence ID" value="MCS3919083.1"/>
    <property type="molecule type" value="Genomic_DNA"/>
</dbReference>
<proteinExistence type="predicted"/>
<name>A0ABT2EMA5_9BACT</name>
<evidence type="ECO:0000313" key="2">
    <source>
        <dbReference type="Proteomes" id="UP001204798"/>
    </source>
</evidence>
<reference evidence="1 2" key="1">
    <citation type="submission" date="2022-08" db="EMBL/GenBank/DDBJ databases">
        <title>Bacterial and archaeal communities from various locations to study Microbial Dark Matter (Phase II).</title>
        <authorList>
            <person name="Stepanauskas R."/>
        </authorList>
    </citation>
    <scope>NUCLEOTIDE SEQUENCE [LARGE SCALE GENOMIC DNA]</scope>
    <source>
        <strain evidence="1 2">PD1</strain>
    </source>
</reference>
<keyword evidence="2" id="KW-1185">Reference proteome</keyword>
<dbReference type="Proteomes" id="UP001204798">
    <property type="component" value="Unassembled WGS sequence"/>
</dbReference>
<sequence length="79" mass="9083">MTFKGIVKNGVVVLSDEVKLPDGVEVEVRFRRPSKRDWEKFMTNCVGIGDDDPDVSRNHHRYFANVVRGHVTAKKKRSQ</sequence>
<evidence type="ECO:0000313" key="1">
    <source>
        <dbReference type="EMBL" id="MCS3919083.1"/>
    </source>
</evidence>
<protein>
    <recommendedName>
        <fullName evidence="3">DUF104 domain-containing protein</fullName>
    </recommendedName>
</protein>
<comment type="caution">
    <text evidence="1">The sequence shown here is derived from an EMBL/GenBank/DDBJ whole genome shotgun (WGS) entry which is preliminary data.</text>
</comment>
<evidence type="ECO:0008006" key="3">
    <source>
        <dbReference type="Google" id="ProtNLM"/>
    </source>
</evidence>
<accession>A0ABT2EMA5</accession>
<organism evidence="1 2">
    <name type="scientific">Candidatus Fervidibacter sacchari</name>
    <dbReference type="NCBI Taxonomy" id="1448929"/>
    <lineage>
        <taxon>Bacteria</taxon>
        <taxon>Candidatus Fervidibacterota</taxon>
        <taxon>Candidatus Fervidibacter</taxon>
    </lineage>
</organism>
<gene>
    <name evidence="1" type="ORF">M2350_001483</name>
</gene>
<dbReference type="RefSeq" id="WP_259095204.1">
    <property type="nucleotide sequence ID" value="NZ_CP130454.1"/>
</dbReference>